<keyword evidence="4" id="KW-1185">Reference proteome</keyword>
<keyword evidence="2" id="KW-0812">Transmembrane</keyword>
<name>A0ABQ9Z2X1_9CRUS</name>
<proteinExistence type="predicted"/>
<evidence type="ECO:0000313" key="4">
    <source>
        <dbReference type="Proteomes" id="UP001234178"/>
    </source>
</evidence>
<evidence type="ECO:0000313" key="3">
    <source>
        <dbReference type="EMBL" id="KAK4007249.1"/>
    </source>
</evidence>
<organism evidence="3 4">
    <name type="scientific">Daphnia magna</name>
    <dbReference type="NCBI Taxonomy" id="35525"/>
    <lineage>
        <taxon>Eukaryota</taxon>
        <taxon>Metazoa</taxon>
        <taxon>Ecdysozoa</taxon>
        <taxon>Arthropoda</taxon>
        <taxon>Crustacea</taxon>
        <taxon>Branchiopoda</taxon>
        <taxon>Diplostraca</taxon>
        <taxon>Cladocera</taxon>
        <taxon>Anomopoda</taxon>
        <taxon>Daphniidae</taxon>
        <taxon>Daphnia</taxon>
    </lineage>
</organism>
<dbReference type="EMBL" id="JAOYFB010000002">
    <property type="protein sequence ID" value="KAK4007249.1"/>
    <property type="molecule type" value="Genomic_DNA"/>
</dbReference>
<feature type="transmembrane region" description="Helical" evidence="2">
    <location>
        <begin position="15"/>
        <end position="36"/>
    </location>
</feature>
<sequence length="230" mass="25201">MVNGQRTSPLERVEVAVEIADITVVVMVLVLLMRGIKLLLGNDVLRQYCTWTWRVDIGKSQEGGQGKYSLHPGGGAVSCRSDAFQNVNGAKHIPENHGHGAWEPTMVGVSGVSGRYHCIRKKHGRTSGTAALNPGHPTEGKFETETLEVSFRREGSNGFRLHQCRGSASTPGESKSGTRIPSATSEGKKSRQREICENFYRVGLLLPALCAFAEKEKPLRELTKDKTLFI</sequence>
<comment type="caution">
    <text evidence="3">The sequence shown here is derived from an EMBL/GenBank/DDBJ whole genome shotgun (WGS) entry which is preliminary data.</text>
</comment>
<keyword evidence="2" id="KW-0472">Membrane</keyword>
<feature type="region of interest" description="Disordered" evidence="1">
    <location>
        <begin position="162"/>
        <end position="189"/>
    </location>
</feature>
<feature type="compositionally biased region" description="Polar residues" evidence="1">
    <location>
        <begin position="166"/>
        <end position="185"/>
    </location>
</feature>
<accession>A0ABQ9Z2X1</accession>
<reference evidence="3 4" key="1">
    <citation type="journal article" date="2023" name="Nucleic Acids Res.">
        <title>The hologenome of Daphnia magna reveals possible DNA methylation and microbiome-mediated evolution of the host genome.</title>
        <authorList>
            <person name="Chaturvedi A."/>
            <person name="Li X."/>
            <person name="Dhandapani V."/>
            <person name="Marshall H."/>
            <person name="Kissane S."/>
            <person name="Cuenca-Cambronero M."/>
            <person name="Asole G."/>
            <person name="Calvet F."/>
            <person name="Ruiz-Romero M."/>
            <person name="Marangio P."/>
            <person name="Guigo R."/>
            <person name="Rago D."/>
            <person name="Mirbahai L."/>
            <person name="Eastwood N."/>
            <person name="Colbourne J.K."/>
            <person name="Zhou J."/>
            <person name="Mallon E."/>
            <person name="Orsini L."/>
        </authorList>
    </citation>
    <scope>NUCLEOTIDE SEQUENCE [LARGE SCALE GENOMIC DNA]</scope>
    <source>
        <strain evidence="3">LRV0_1</strain>
    </source>
</reference>
<gene>
    <name evidence="3" type="ORF">OUZ56_012409</name>
</gene>
<dbReference type="Proteomes" id="UP001234178">
    <property type="component" value="Unassembled WGS sequence"/>
</dbReference>
<evidence type="ECO:0000256" key="1">
    <source>
        <dbReference type="SAM" id="MobiDB-lite"/>
    </source>
</evidence>
<evidence type="ECO:0000256" key="2">
    <source>
        <dbReference type="SAM" id="Phobius"/>
    </source>
</evidence>
<protein>
    <submittedName>
        <fullName evidence="3">Uncharacterized protein</fullName>
    </submittedName>
</protein>
<keyword evidence="2" id="KW-1133">Transmembrane helix</keyword>